<evidence type="ECO:0000256" key="1">
    <source>
        <dbReference type="ARBA" id="ARBA00022630"/>
    </source>
</evidence>
<dbReference type="InterPro" id="IPR050172">
    <property type="entry name" value="SsuD_RutA_monooxygenase"/>
</dbReference>
<evidence type="ECO:0000313" key="7">
    <source>
        <dbReference type="Proteomes" id="UP000198504"/>
    </source>
</evidence>
<evidence type="ECO:0000256" key="4">
    <source>
        <dbReference type="ARBA" id="ARBA00023033"/>
    </source>
</evidence>
<dbReference type="PANTHER" id="PTHR42847">
    <property type="entry name" value="ALKANESULFONATE MONOOXYGENASE"/>
    <property type="match status" value="1"/>
</dbReference>
<dbReference type="Pfam" id="PF00296">
    <property type="entry name" value="Bac_luciferase"/>
    <property type="match status" value="1"/>
</dbReference>
<dbReference type="AlphaFoldDB" id="A0A1H9GYS6"/>
<dbReference type="InterPro" id="IPR036661">
    <property type="entry name" value="Luciferase-like_sf"/>
</dbReference>
<keyword evidence="3" id="KW-0560">Oxidoreductase</keyword>
<accession>A0A1H9GYS6</accession>
<dbReference type="InterPro" id="IPR011251">
    <property type="entry name" value="Luciferase-like_dom"/>
</dbReference>
<sequence>MTRRGLFLPAFDPLADPRVFADVVRQAEEAGWDGVFVWDHLLYADPVTEIADPWICLAAAAMVTSTIELGIMVTPLSRRRPHVVAKQAATLDRLSGGRLVLGFGLGDDGGARDGGGGELSAFGEVVDPKTRAALLDEGLEVLTALLSGERVDHDGPHHRAAGVTFLPPATRPGGIPLWIGGRWPNKPPQRRAARFDGYFVIGLGGPEDVAEARTAIDAARAAAGRPDEPVELVVQVAGDTDPEAWGDAGASWVLTQVGPYRMDLDEVRAVVAAGPRP</sequence>
<evidence type="ECO:0000259" key="5">
    <source>
        <dbReference type="Pfam" id="PF00296"/>
    </source>
</evidence>
<reference evidence="7" key="1">
    <citation type="submission" date="2016-10" db="EMBL/GenBank/DDBJ databases">
        <authorList>
            <person name="Varghese N."/>
            <person name="Submissions S."/>
        </authorList>
    </citation>
    <scope>NUCLEOTIDE SEQUENCE [LARGE SCALE GENOMIC DNA]</scope>
    <source>
        <strain evidence="7">CGMCC 4.6856</strain>
    </source>
</reference>
<name>A0A1H9GYS6_9ACTN</name>
<dbReference type="GO" id="GO:0046306">
    <property type="term" value="P:alkanesulfonate catabolic process"/>
    <property type="evidence" value="ECO:0007669"/>
    <property type="project" value="TreeGrafter"/>
</dbReference>
<keyword evidence="2" id="KW-0288">FMN</keyword>
<keyword evidence="7" id="KW-1185">Reference proteome</keyword>
<dbReference type="OrthoDB" id="5175259at2"/>
<dbReference type="PANTHER" id="PTHR42847:SF4">
    <property type="entry name" value="ALKANESULFONATE MONOOXYGENASE-RELATED"/>
    <property type="match status" value="1"/>
</dbReference>
<proteinExistence type="predicted"/>
<dbReference type="RefSeq" id="WP_091179860.1">
    <property type="nucleotide sequence ID" value="NZ_FOFA01000004.1"/>
</dbReference>
<evidence type="ECO:0000256" key="2">
    <source>
        <dbReference type="ARBA" id="ARBA00022643"/>
    </source>
</evidence>
<evidence type="ECO:0000313" key="6">
    <source>
        <dbReference type="EMBL" id="SEQ55276.1"/>
    </source>
</evidence>
<dbReference type="Proteomes" id="UP000198504">
    <property type="component" value="Unassembled WGS sequence"/>
</dbReference>
<organism evidence="6 7">
    <name type="scientific">Microlunatus flavus</name>
    <dbReference type="NCBI Taxonomy" id="1036181"/>
    <lineage>
        <taxon>Bacteria</taxon>
        <taxon>Bacillati</taxon>
        <taxon>Actinomycetota</taxon>
        <taxon>Actinomycetes</taxon>
        <taxon>Propionibacteriales</taxon>
        <taxon>Propionibacteriaceae</taxon>
        <taxon>Microlunatus</taxon>
    </lineage>
</organism>
<keyword evidence="1" id="KW-0285">Flavoprotein</keyword>
<feature type="domain" description="Luciferase-like" evidence="5">
    <location>
        <begin position="16"/>
        <end position="266"/>
    </location>
</feature>
<evidence type="ECO:0000256" key="3">
    <source>
        <dbReference type="ARBA" id="ARBA00023002"/>
    </source>
</evidence>
<dbReference type="STRING" id="1036181.SAMN05421756_10459"/>
<dbReference type="Gene3D" id="3.20.20.30">
    <property type="entry name" value="Luciferase-like domain"/>
    <property type="match status" value="1"/>
</dbReference>
<protein>
    <submittedName>
        <fullName evidence="6">Flavin-dependent oxidoreductase, luciferase family (Includes alkanesulfonate monooxygenase SsuD and methylene tetrahydromethanopterin reductase)</fullName>
    </submittedName>
</protein>
<dbReference type="EMBL" id="FOFA01000004">
    <property type="protein sequence ID" value="SEQ55276.1"/>
    <property type="molecule type" value="Genomic_DNA"/>
</dbReference>
<gene>
    <name evidence="6" type="ORF">SAMN05421756_10459</name>
</gene>
<dbReference type="GO" id="GO:0008726">
    <property type="term" value="F:alkanesulfonate monooxygenase activity"/>
    <property type="evidence" value="ECO:0007669"/>
    <property type="project" value="TreeGrafter"/>
</dbReference>
<keyword evidence="4 6" id="KW-0503">Monooxygenase</keyword>
<dbReference type="SUPFAM" id="SSF51679">
    <property type="entry name" value="Bacterial luciferase-like"/>
    <property type="match status" value="1"/>
</dbReference>